<name>A0A0M2SU83_9BACI</name>
<dbReference type="Proteomes" id="UP000034166">
    <property type="component" value="Unassembled WGS sequence"/>
</dbReference>
<organism evidence="2 3">
    <name type="scientific">Mesobacillus campisalis</name>
    <dbReference type="NCBI Taxonomy" id="1408103"/>
    <lineage>
        <taxon>Bacteria</taxon>
        <taxon>Bacillati</taxon>
        <taxon>Bacillota</taxon>
        <taxon>Bacilli</taxon>
        <taxon>Bacillales</taxon>
        <taxon>Bacillaceae</taxon>
        <taxon>Mesobacillus</taxon>
    </lineage>
</organism>
<feature type="domain" description="HMA" evidence="1">
    <location>
        <begin position="2"/>
        <end position="68"/>
    </location>
</feature>
<dbReference type="AlphaFoldDB" id="A0A0M2SU83"/>
<evidence type="ECO:0000313" key="3">
    <source>
        <dbReference type="Proteomes" id="UP000034166"/>
    </source>
</evidence>
<dbReference type="GO" id="GO:0005507">
    <property type="term" value="F:copper ion binding"/>
    <property type="evidence" value="ECO:0007669"/>
    <property type="project" value="InterPro"/>
</dbReference>
<dbReference type="CDD" id="cd00371">
    <property type="entry name" value="HMA"/>
    <property type="match status" value="1"/>
</dbReference>
<dbReference type="EMBL" id="LAYY01000016">
    <property type="protein sequence ID" value="KKK37266.1"/>
    <property type="molecule type" value="Genomic_DNA"/>
</dbReference>
<evidence type="ECO:0000313" key="2">
    <source>
        <dbReference type="EMBL" id="KKK37266.1"/>
    </source>
</evidence>
<dbReference type="RefSeq" id="WP_046524604.1">
    <property type="nucleotide sequence ID" value="NZ_LAYY01000016.1"/>
</dbReference>
<dbReference type="Pfam" id="PF00403">
    <property type="entry name" value="HMA"/>
    <property type="match status" value="1"/>
</dbReference>
<dbReference type="OrthoDB" id="9813965at2"/>
<dbReference type="InterPro" id="IPR036163">
    <property type="entry name" value="HMA_dom_sf"/>
</dbReference>
<dbReference type="Gene3D" id="3.30.70.100">
    <property type="match status" value="1"/>
</dbReference>
<proteinExistence type="predicted"/>
<gene>
    <name evidence="2" type="ORF">WQ57_15025</name>
</gene>
<keyword evidence="3" id="KW-1185">Reference proteome</keyword>
<dbReference type="InterPro" id="IPR000428">
    <property type="entry name" value="Cu-bd"/>
</dbReference>
<reference evidence="2 3" key="1">
    <citation type="submission" date="2015-04" db="EMBL/GenBank/DDBJ databases">
        <title>Taxonomic description and genome sequence of Bacillus campisalis sp. nov., a novel member of the genus Bacillus isolated from solar saltern.</title>
        <authorList>
            <person name="Mathan Kumar R."/>
            <person name="Kaur G."/>
            <person name="Kumar A."/>
            <person name="Singh N.K."/>
            <person name="Kaur N."/>
            <person name="Kumar N."/>
            <person name="Mayilraj S."/>
        </authorList>
    </citation>
    <scope>NUCLEOTIDE SEQUENCE [LARGE SCALE GENOMIC DNA]</scope>
    <source>
        <strain evidence="2 3">SA2-6</strain>
    </source>
</reference>
<dbReference type="GO" id="GO:0006825">
    <property type="term" value="P:copper ion transport"/>
    <property type="evidence" value="ECO:0007669"/>
    <property type="project" value="InterPro"/>
</dbReference>
<comment type="caution">
    <text evidence="2">The sequence shown here is derived from an EMBL/GenBank/DDBJ whole genome shotgun (WGS) entry which is preliminary data.</text>
</comment>
<dbReference type="PROSITE" id="PS50846">
    <property type="entry name" value="HMA_2"/>
    <property type="match status" value="1"/>
</dbReference>
<evidence type="ECO:0000259" key="1">
    <source>
        <dbReference type="PROSITE" id="PS50846"/>
    </source>
</evidence>
<dbReference type="SUPFAM" id="SSF55008">
    <property type="entry name" value="HMA, heavy metal-associated domain"/>
    <property type="match status" value="1"/>
</dbReference>
<dbReference type="PATRIC" id="fig|1408103.3.peg.3380"/>
<accession>A0A0M2SU83</accession>
<dbReference type="InterPro" id="IPR006121">
    <property type="entry name" value="HMA_dom"/>
</dbReference>
<protein>
    <recommendedName>
        <fullName evidence="1">HMA domain-containing protein</fullName>
    </recommendedName>
</protein>
<dbReference type="PRINTS" id="PR00944">
    <property type="entry name" value="CUEXPORT"/>
</dbReference>
<sequence length="75" mass="7969">MEKTVLKAAGLTCEHCEERVKNALLSTDGVFAVAVSLEKASIEIQFDGSQATVEQLASTVEEQGYHIVGKSDSAV</sequence>